<protein>
    <submittedName>
        <fullName evidence="2">Jg19218 protein</fullName>
    </submittedName>
</protein>
<organism evidence="2 3">
    <name type="scientific">Pararge aegeria aegeria</name>
    <dbReference type="NCBI Taxonomy" id="348720"/>
    <lineage>
        <taxon>Eukaryota</taxon>
        <taxon>Metazoa</taxon>
        <taxon>Ecdysozoa</taxon>
        <taxon>Arthropoda</taxon>
        <taxon>Hexapoda</taxon>
        <taxon>Insecta</taxon>
        <taxon>Pterygota</taxon>
        <taxon>Neoptera</taxon>
        <taxon>Endopterygota</taxon>
        <taxon>Lepidoptera</taxon>
        <taxon>Glossata</taxon>
        <taxon>Ditrysia</taxon>
        <taxon>Papilionoidea</taxon>
        <taxon>Nymphalidae</taxon>
        <taxon>Satyrinae</taxon>
        <taxon>Satyrini</taxon>
        <taxon>Parargina</taxon>
        <taxon>Pararge</taxon>
    </lineage>
</organism>
<name>A0A8S4R1E8_9NEOP</name>
<sequence length="250" mass="27358">MSRNPRIAKIKAIIASRMLNEANRDEPIDPFQEMDDDSSESYIGNTDSDDSSEERSRSKKEKSLSLLSTRHVSRLVTSGNLRSASLDPDYDKENFNISETPANRLAENLHDTSVSFDRLFSGGPDFPNSPMVIPPTDCSEISLPIIDLPAHDDSGEIPFSQLSQRTAHNNSHFIPGIPAPGNRSAHNLQDTSVKFDHVYTGGPDSSNSSMVAPANCSEISPSIINLPAHDDSGEIPCSQFSQERAHNNSH</sequence>
<evidence type="ECO:0000313" key="2">
    <source>
        <dbReference type="EMBL" id="CAH2225831.1"/>
    </source>
</evidence>
<feature type="region of interest" description="Disordered" evidence="1">
    <location>
        <begin position="18"/>
        <end position="65"/>
    </location>
</feature>
<accession>A0A8S4R1E8</accession>
<feature type="non-terminal residue" evidence="2">
    <location>
        <position position="250"/>
    </location>
</feature>
<evidence type="ECO:0000256" key="1">
    <source>
        <dbReference type="SAM" id="MobiDB-lite"/>
    </source>
</evidence>
<proteinExistence type="predicted"/>
<feature type="region of interest" description="Disordered" evidence="1">
    <location>
        <begin position="228"/>
        <end position="250"/>
    </location>
</feature>
<evidence type="ECO:0000313" key="3">
    <source>
        <dbReference type="Proteomes" id="UP000838756"/>
    </source>
</evidence>
<keyword evidence="3" id="KW-1185">Reference proteome</keyword>
<dbReference type="EMBL" id="CAKXAJ010021010">
    <property type="protein sequence ID" value="CAH2225831.1"/>
    <property type="molecule type" value="Genomic_DNA"/>
</dbReference>
<dbReference type="Proteomes" id="UP000838756">
    <property type="component" value="Unassembled WGS sequence"/>
</dbReference>
<dbReference type="AlphaFoldDB" id="A0A8S4R1E8"/>
<reference evidence="2" key="1">
    <citation type="submission" date="2022-03" db="EMBL/GenBank/DDBJ databases">
        <authorList>
            <person name="Lindestad O."/>
        </authorList>
    </citation>
    <scope>NUCLEOTIDE SEQUENCE</scope>
</reference>
<dbReference type="OrthoDB" id="1639296at2759"/>
<gene>
    <name evidence="2" type="primary">jg19218</name>
    <name evidence="2" type="ORF">PAEG_LOCUS7005</name>
</gene>
<comment type="caution">
    <text evidence="2">The sequence shown here is derived from an EMBL/GenBank/DDBJ whole genome shotgun (WGS) entry which is preliminary data.</text>
</comment>